<comment type="caution">
    <text evidence="1">The sequence shown here is derived from an EMBL/GenBank/DDBJ whole genome shotgun (WGS) entry which is preliminary data.</text>
</comment>
<dbReference type="InterPro" id="IPR011990">
    <property type="entry name" value="TPR-like_helical_dom_sf"/>
</dbReference>
<proteinExistence type="predicted"/>
<name>A0ABQ7GST1_DUNSA</name>
<keyword evidence="2" id="KW-1185">Reference proteome</keyword>
<protein>
    <recommendedName>
        <fullName evidence="3">PDZ domain-containing protein</fullName>
    </recommendedName>
</protein>
<dbReference type="NCBIfam" id="NF047558">
    <property type="entry name" value="TPR_END_plus"/>
    <property type="match status" value="1"/>
</dbReference>
<gene>
    <name evidence="1" type="ORF">DUNSADRAFT_4118</name>
</gene>
<dbReference type="Gene3D" id="1.25.40.10">
    <property type="entry name" value="Tetratricopeptide repeat domain"/>
    <property type="match status" value="1"/>
</dbReference>
<reference evidence="1" key="1">
    <citation type="submission" date="2017-08" db="EMBL/GenBank/DDBJ databases">
        <authorList>
            <person name="Polle J.E."/>
            <person name="Barry K."/>
            <person name="Cushman J."/>
            <person name="Schmutz J."/>
            <person name="Tran D."/>
            <person name="Hathwaick L.T."/>
            <person name="Yim W.C."/>
            <person name="Jenkins J."/>
            <person name="Mckie-Krisberg Z.M."/>
            <person name="Prochnik S."/>
            <person name="Lindquist E."/>
            <person name="Dockter R.B."/>
            <person name="Adam C."/>
            <person name="Molina H."/>
            <person name="Bunkerborg J."/>
            <person name="Jin E."/>
            <person name="Buchheim M."/>
            <person name="Magnuson J."/>
        </authorList>
    </citation>
    <scope>NUCLEOTIDE SEQUENCE</scope>
    <source>
        <strain evidence="1">CCAP 19/18</strain>
    </source>
</reference>
<dbReference type="EMBL" id="MU069609">
    <property type="protein sequence ID" value="KAF5837615.1"/>
    <property type="molecule type" value="Genomic_DNA"/>
</dbReference>
<evidence type="ECO:0008006" key="3">
    <source>
        <dbReference type="Google" id="ProtNLM"/>
    </source>
</evidence>
<dbReference type="SUPFAM" id="SSF48452">
    <property type="entry name" value="TPR-like"/>
    <property type="match status" value="1"/>
</dbReference>
<dbReference type="PANTHER" id="PTHR47661">
    <property type="entry name" value="PHOSPHOGLUCAN PHOSPHATASE LSF1, CHLOROPLASTIC"/>
    <property type="match status" value="1"/>
</dbReference>
<accession>A0ABQ7GST1</accession>
<dbReference type="Proteomes" id="UP000815325">
    <property type="component" value="Unassembled WGS sequence"/>
</dbReference>
<sequence length="311" mass="35542">MNVLQQRGLKVAAGRQVVPRSAPVLQQLHSRQLPQLPRAQTTQAPTQADEFIEVDLDKPLGIKFGRGNDGGPYVITVDPNIGNVDERIQPGDKIVKVSASFGGDVWDAQNYGQTMYAIRTRNGSVYMMLKKNYGDMSAFEDDMDESEKMYKKERSGGNYGIGTKEVQEKNYIARKENERKRRELFDDALAKVKQGDPQSALIDYENIIAMEPRNYVGDNFSRITPIYKVTQYNMACCYSMLGQTDEAVKCIDRAMNAGFDNYDQIRKDKNLEEMRKNPKFQPTLDKYDEPVINWNAIKATFGFWRKKEDDI</sequence>
<evidence type="ECO:0000313" key="2">
    <source>
        <dbReference type="Proteomes" id="UP000815325"/>
    </source>
</evidence>
<organism evidence="1 2">
    <name type="scientific">Dunaliella salina</name>
    <name type="common">Green alga</name>
    <name type="synonym">Protococcus salinus</name>
    <dbReference type="NCBI Taxonomy" id="3046"/>
    <lineage>
        <taxon>Eukaryota</taxon>
        <taxon>Viridiplantae</taxon>
        <taxon>Chlorophyta</taxon>
        <taxon>core chlorophytes</taxon>
        <taxon>Chlorophyceae</taxon>
        <taxon>CS clade</taxon>
        <taxon>Chlamydomonadales</taxon>
        <taxon>Dunaliellaceae</taxon>
        <taxon>Dunaliella</taxon>
    </lineage>
</organism>
<dbReference type="PANTHER" id="PTHR47661:SF3">
    <property type="entry name" value="PROTEIN CONTAINING PDZ DOMAIN, A K-BOX DOMAIN, AND A TPR REGION"/>
    <property type="match status" value="1"/>
</dbReference>
<evidence type="ECO:0000313" key="1">
    <source>
        <dbReference type="EMBL" id="KAF5837615.1"/>
    </source>
</evidence>